<dbReference type="RefSeq" id="WP_127455136.1">
    <property type="nucleotide sequence ID" value="NZ_JAROBY010000041.1"/>
</dbReference>
<gene>
    <name evidence="1" type="ORF">P5G65_23740</name>
</gene>
<protein>
    <submittedName>
        <fullName evidence="1">Uncharacterized protein</fullName>
    </submittedName>
</protein>
<evidence type="ECO:0000313" key="2">
    <source>
        <dbReference type="Proteomes" id="UP001355653"/>
    </source>
</evidence>
<dbReference type="EMBL" id="JAROBY010000041">
    <property type="protein sequence ID" value="MEB4796917.1"/>
    <property type="molecule type" value="Genomic_DNA"/>
</dbReference>
<evidence type="ECO:0000313" key="1">
    <source>
        <dbReference type="EMBL" id="MEB4796917.1"/>
    </source>
</evidence>
<dbReference type="Proteomes" id="UP001355653">
    <property type="component" value="Unassembled WGS sequence"/>
</dbReference>
<comment type="caution">
    <text evidence="1">The sequence shown here is derived from an EMBL/GenBank/DDBJ whole genome shotgun (WGS) entry which is preliminary data.</text>
</comment>
<proteinExistence type="predicted"/>
<name>A0ABU6DGM9_9BACL</name>
<organism evidence="1 2">
    <name type="scientific">Paenibacillus chondroitinus</name>
    <dbReference type="NCBI Taxonomy" id="59842"/>
    <lineage>
        <taxon>Bacteria</taxon>
        <taxon>Bacillati</taxon>
        <taxon>Bacillota</taxon>
        <taxon>Bacilli</taxon>
        <taxon>Bacillales</taxon>
        <taxon>Paenibacillaceae</taxon>
        <taxon>Paenibacillus</taxon>
    </lineage>
</organism>
<accession>A0ABU6DGM9</accession>
<keyword evidence="2" id="KW-1185">Reference proteome</keyword>
<sequence length="132" mass="14995">MITTVFNVKSIILLNGEGVRSSFSFKKIIFSQENCYLAFEHQEEVYAYKLSIIDEKVFLDPIDDNDNCKISKLLSLCIKQCDQRHWAVGISYNETSSANSISTRFKISNHDQPLDILPFLLQTGANSIEISP</sequence>
<reference evidence="1 2" key="1">
    <citation type="submission" date="2023-03" db="EMBL/GenBank/DDBJ databases">
        <title>Bacillus Genome Sequencing.</title>
        <authorList>
            <person name="Dunlap C."/>
        </authorList>
    </citation>
    <scope>NUCLEOTIDE SEQUENCE [LARGE SCALE GENOMIC DNA]</scope>
    <source>
        <strain evidence="1 2">NRS-1351</strain>
    </source>
</reference>